<comment type="caution">
    <text evidence="1">The sequence shown here is derived from an EMBL/GenBank/DDBJ whole genome shotgun (WGS) entry which is preliminary data.</text>
</comment>
<accession>A0A9D2G842</accession>
<reference evidence="1" key="2">
    <citation type="submission" date="2021-04" db="EMBL/GenBank/DDBJ databases">
        <authorList>
            <person name="Gilroy R."/>
        </authorList>
    </citation>
    <scope>NUCLEOTIDE SEQUENCE</scope>
    <source>
        <strain evidence="1">CHK196-3914</strain>
    </source>
</reference>
<gene>
    <name evidence="1" type="ORF">H9723_01870</name>
</gene>
<evidence type="ECO:0000313" key="1">
    <source>
        <dbReference type="EMBL" id="HIZ73981.1"/>
    </source>
</evidence>
<reference evidence="1" key="1">
    <citation type="journal article" date="2021" name="PeerJ">
        <title>Extensive microbial diversity within the chicken gut microbiome revealed by metagenomics and culture.</title>
        <authorList>
            <person name="Gilroy R."/>
            <person name="Ravi A."/>
            <person name="Getino M."/>
            <person name="Pursley I."/>
            <person name="Horton D.L."/>
            <person name="Alikhan N.F."/>
            <person name="Baker D."/>
            <person name="Gharbi K."/>
            <person name="Hall N."/>
            <person name="Watson M."/>
            <person name="Adriaenssens E.M."/>
            <person name="Foster-Nyarko E."/>
            <person name="Jarju S."/>
            <person name="Secka A."/>
            <person name="Antonio M."/>
            <person name="Oren A."/>
            <person name="Chaudhuri R.R."/>
            <person name="La Ragione R."/>
            <person name="Hildebrand F."/>
            <person name="Pallen M.J."/>
        </authorList>
    </citation>
    <scope>NUCLEOTIDE SEQUENCE</scope>
    <source>
        <strain evidence="1">CHK196-3914</strain>
    </source>
</reference>
<name>A0A9D2G842_9FIRM</name>
<dbReference type="Proteomes" id="UP000824116">
    <property type="component" value="Unassembled WGS sequence"/>
</dbReference>
<evidence type="ECO:0000313" key="2">
    <source>
        <dbReference type="Proteomes" id="UP000824116"/>
    </source>
</evidence>
<sequence>MIEELFDESFFEQEKNDPLPYFVDCELIDFARKELPQKEYMEFEELLNHFAAKVSNYWFHKGAATMRSMVSELLHVEEEIE</sequence>
<protein>
    <submittedName>
        <fullName evidence="1">Uncharacterized protein</fullName>
    </submittedName>
</protein>
<proteinExistence type="predicted"/>
<dbReference type="AlphaFoldDB" id="A0A9D2G842"/>
<organism evidence="1 2">
    <name type="scientific">Candidatus Mediterraneibacter stercoravium</name>
    <dbReference type="NCBI Taxonomy" id="2838685"/>
    <lineage>
        <taxon>Bacteria</taxon>
        <taxon>Bacillati</taxon>
        <taxon>Bacillota</taxon>
        <taxon>Clostridia</taxon>
        <taxon>Lachnospirales</taxon>
        <taxon>Lachnospiraceae</taxon>
        <taxon>Mediterraneibacter</taxon>
    </lineage>
</organism>
<dbReference type="EMBL" id="DXAY01000042">
    <property type="protein sequence ID" value="HIZ73981.1"/>
    <property type="molecule type" value="Genomic_DNA"/>
</dbReference>